<proteinExistence type="predicted"/>
<accession>A0A118JYL0</accession>
<keyword evidence="2" id="KW-0812">Transmembrane</keyword>
<dbReference type="Gramene" id="KVH97629">
    <property type="protein sequence ID" value="KVH97629"/>
    <property type="gene ID" value="Ccrd_000292"/>
</dbReference>
<reference evidence="3 4" key="1">
    <citation type="journal article" date="2016" name="Sci. Rep.">
        <title>The genome sequence of the outbreeding globe artichoke constructed de novo incorporating a phase-aware low-pass sequencing strategy of F1 progeny.</title>
        <authorList>
            <person name="Scaglione D."/>
            <person name="Reyes-Chin-Wo S."/>
            <person name="Acquadro A."/>
            <person name="Froenicke L."/>
            <person name="Portis E."/>
            <person name="Beitel C."/>
            <person name="Tirone M."/>
            <person name="Mauro R."/>
            <person name="Lo Monaco A."/>
            <person name="Mauromicale G."/>
            <person name="Faccioli P."/>
            <person name="Cattivelli L."/>
            <person name="Rieseberg L."/>
            <person name="Michelmore R."/>
            <person name="Lanteri S."/>
        </authorList>
    </citation>
    <scope>NUCLEOTIDE SEQUENCE [LARGE SCALE GENOMIC DNA]</scope>
    <source>
        <strain evidence="3">2C</strain>
    </source>
</reference>
<evidence type="ECO:0000313" key="4">
    <source>
        <dbReference type="Proteomes" id="UP000243975"/>
    </source>
</evidence>
<evidence type="ECO:0000256" key="1">
    <source>
        <dbReference type="SAM" id="MobiDB-lite"/>
    </source>
</evidence>
<dbReference type="AlphaFoldDB" id="A0A118JYL0"/>
<feature type="transmembrane region" description="Helical" evidence="2">
    <location>
        <begin position="54"/>
        <end position="75"/>
    </location>
</feature>
<evidence type="ECO:0000256" key="2">
    <source>
        <dbReference type="SAM" id="Phobius"/>
    </source>
</evidence>
<keyword evidence="2" id="KW-0472">Membrane</keyword>
<protein>
    <submittedName>
        <fullName evidence="3">Uncharacterized protein</fullName>
    </submittedName>
</protein>
<evidence type="ECO:0000313" key="3">
    <source>
        <dbReference type="EMBL" id="KVH97629.1"/>
    </source>
</evidence>
<sequence length="356" mass="39632">MSASSLAEIGAPLKLWITFALLIWCYSPLCCFSQQRFHLRLPTVSMRLRPKRTCSGVECFGAFHIQGFSSLFLFLRRPFFWWGFEKMPDGRKQLPVNRENLCNKKPKRRGKVIEQIDPMRTIRIICHDPDLTDSSDDDDEPTGKPYGRKAIVREIKIPVVGADCVAEEKTLGTEDSCQDSNHGEKNLIQNNNKDNNSSSLVIVSDHEKQAVSEESVGVIAHTSPSSVLEMESSSITKIFISDDKKMDACASVIDEDSIDLLPNVGFGELDDEALTLAEIGNDLDLGLDVGAPFLDDFVAPLEGFGNLDDFQLCGFDDKDAGELPDWDFGELNNEELAWINTLKMDEPAELCSLSSN</sequence>
<feature type="transmembrane region" description="Helical" evidence="2">
    <location>
        <begin position="15"/>
        <end position="33"/>
    </location>
</feature>
<keyword evidence="2" id="KW-1133">Transmembrane helix</keyword>
<dbReference type="Proteomes" id="UP000243975">
    <property type="component" value="Unassembled WGS sequence"/>
</dbReference>
<keyword evidence="4" id="KW-1185">Reference proteome</keyword>
<gene>
    <name evidence="3" type="ORF">Ccrd_000292</name>
</gene>
<name>A0A118JYL0_CYNCS</name>
<feature type="region of interest" description="Disordered" evidence="1">
    <location>
        <begin position="171"/>
        <end position="197"/>
    </location>
</feature>
<comment type="caution">
    <text evidence="3">The sequence shown here is derived from an EMBL/GenBank/DDBJ whole genome shotgun (WGS) entry which is preliminary data.</text>
</comment>
<dbReference type="EMBL" id="LEKV01003824">
    <property type="protein sequence ID" value="KVH97629.1"/>
    <property type="molecule type" value="Genomic_DNA"/>
</dbReference>
<organism evidence="3 4">
    <name type="scientific">Cynara cardunculus var. scolymus</name>
    <name type="common">Globe artichoke</name>
    <name type="synonym">Cynara scolymus</name>
    <dbReference type="NCBI Taxonomy" id="59895"/>
    <lineage>
        <taxon>Eukaryota</taxon>
        <taxon>Viridiplantae</taxon>
        <taxon>Streptophyta</taxon>
        <taxon>Embryophyta</taxon>
        <taxon>Tracheophyta</taxon>
        <taxon>Spermatophyta</taxon>
        <taxon>Magnoliopsida</taxon>
        <taxon>eudicotyledons</taxon>
        <taxon>Gunneridae</taxon>
        <taxon>Pentapetalae</taxon>
        <taxon>asterids</taxon>
        <taxon>campanulids</taxon>
        <taxon>Asterales</taxon>
        <taxon>Asteraceae</taxon>
        <taxon>Carduoideae</taxon>
        <taxon>Cardueae</taxon>
        <taxon>Carduinae</taxon>
        <taxon>Cynara</taxon>
    </lineage>
</organism>
<dbReference type="OMA" id="IRHPLEK"/>